<dbReference type="FunFam" id="1.25.40.10:FF:001095">
    <property type="entry name" value="Pentatricopeptide repeat-containing protein At2g34400"/>
    <property type="match status" value="1"/>
</dbReference>
<dbReference type="InterPro" id="IPR046960">
    <property type="entry name" value="PPR_At4g14850-like_plant"/>
</dbReference>
<accession>A0A371EHE8</accession>
<sequence length="517" mass="57406">MSSCSKRCLVLLEKCKNMKHLKQAHAQVFTSGLDTNTFALSRLLAFCSHPHQGSLTYACRVFEHIHHPTLCIFNTLIKTFLLNGKLYSTLHVFTKMLQSGSSPDNYTIPYVLKACAALPSCSLGEMVHGYGSKSGLVFDIFVGNSLMAMYSVCGDVVAARHVFDEIPRLSAVSWSVIISGYAKVGDVDSARLFFDEAPEKDRGIWGAMISGYVQNNCFKEGLCLFRLLQLTDVVPDESIFVSILSACAHLGALDIGIWIHRYMNRAMVPLSIRLSTSLLDMYAKCGNLDLSKRLFDSMREKDIVCWNAMISGLAMHGDGASALKLFSDMEKARMKPDDITFIAVFTACSYSGKAHEGLHLLHKMCSVYKIEPKSEHYGCLVDLLSRAGLFEEAMVMLRRVTNSWNGSEKTLAWRAFMSACCNHGQAQLAERAAERLLLLDNHSGVYVLLSNLYAASGKHSDARRVRDMMRNKGVDKAPGCSSVEIDGVVSEFIAGEETHPQMEQVHSVLEKMHMQFD</sequence>
<dbReference type="AlphaFoldDB" id="A0A371EHE8"/>
<dbReference type="PANTHER" id="PTHR47926:SF352">
    <property type="entry name" value="REPEAT-CONTAINING PROTEIN, PUTATIVE-RELATED"/>
    <property type="match status" value="1"/>
</dbReference>
<keyword evidence="4" id="KW-1185">Reference proteome</keyword>
<gene>
    <name evidence="3" type="primary">PCMP-H61</name>
    <name evidence="3" type="ORF">CR513_55879</name>
</gene>
<evidence type="ECO:0000256" key="2">
    <source>
        <dbReference type="PROSITE-ProRule" id="PRU00708"/>
    </source>
</evidence>
<name>A0A371EHE8_MUCPR</name>
<dbReference type="Pfam" id="PF13041">
    <property type="entry name" value="PPR_2"/>
    <property type="match status" value="1"/>
</dbReference>
<dbReference type="SUPFAM" id="SSF48452">
    <property type="entry name" value="TPR-like"/>
    <property type="match status" value="1"/>
</dbReference>
<feature type="non-terminal residue" evidence="3">
    <location>
        <position position="1"/>
    </location>
</feature>
<organism evidence="3 4">
    <name type="scientific">Mucuna pruriens</name>
    <name type="common">Velvet bean</name>
    <name type="synonym">Dolichos pruriens</name>
    <dbReference type="NCBI Taxonomy" id="157652"/>
    <lineage>
        <taxon>Eukaryota</taxon>
        <taxon>Viridiplantae</taxon>
        <taxon>Streptophyta</taxon>
        <taxon>Embryophyta</taxon>
        <taxon>Tracheophyta</taxon>
        <taxon>Spermatophyta</taxon>
        <taxon>Magnoliopsida</taxon>
        <taxon>eudicotyledons</taxon>
        <taxon>Gunneridae</taxon>
        <taxon>Pentapetalae</taxon>
        <taxon>rosids</taxon>
        <taxon>fabids</taxon>
        <taxon>Fabales</taxon>
        <taxon>Fabaceae</taxon>
        <taxon>Papilionoideae</taxon>
        <taxon>50 kb inversion clade</taxon>
        <taxon>NPAAA clade</taxon>
        <taxon>indigoferoid/millettioid clade</taxon>
        <taxon>Phaseoleae</taxon>
        <taxon>Mucuna</taxon>
    </lineage>
</organism>
<dbReference type="InterPro" id="IPR046848">
    <property type="entry name" value="E_motif"/>
</dbReference>
<comment type="caution">
    <text evidence="3">The sequence shown here is derived from an EMBL/GenBank/DDBJ whole genome shotgun (WGS) entry which is preliminary data.</text>
</comment>
<evidence type="ECO:0000313" key="4">
    <source>
        <dbReference type="Proteomes" id="UP000257109"/>
    </source>
</evidence>
<dbReference type="PANTHER" id="PTHR47926">
    <property type="entry name" value="PENTATRICOPEPTIDE REPEAT-CONTAINING PROTEIN"/>
    <property type="match status" value="1"/>
</dbReference>
<feature type="repeat" description="PPR" evidence="2">
    <location>
        <begin position="201"/>
        <end position="235"/>
    </location>
</feature>
<dbReference type="Proteomes" id="UP000257109">
    <property type="component" value="Unassembled WGS sequence"/>
</dbReference>
<dbReference type="GO" id="GO:0009451">
    <property type="term" value="P:RNA modification"/>
    <property type="evidence" value="ECO:0007669"/>
    <property type="project" value="InterPro"/>
</dbReference>
<dbReference type="NCBIfam" id="TIGR00756">
    <property type="entry name" value="PPR"/>
    <property type="match status" value="4"/>
</dbReference>
<reference evidence="3" key="1">
    <citation type="submission" date="2018-05" db="EMBL/GenBank/DDBJ databases">
        <title>Draft genome of Mucuna pruriens seed.</title>
        <authorList>
            <person name="Nnadi N.E."/>
            <person name="Vos R."/>
            <person name="Hasami M.H."/>
            <person name="Devisetty U.K."/>
            <person name="Aguiy J.C."/>
        </authorList>
    </citation>
    <scope>NUCLEOTIDE SEQUENCE [LARGE SCALE GENOMIC DNA]</scope>
    <source>
        <strain evidence="3">JCA_2017</strain>
    </source>
</reference>
<dbReference type="Pfam" id="PF20431">
    <property type="entry name" value="E_motif"/>
    <property type="match status" value="1"/>
</dbReference>
<feature type="repeat" description="PPR" evidence="2">
    <location>
        <begin position="302"/>
        <end position="336"/>
    </location>
</feature>
<dbReference type="OrthoDB" id="185373at2759"/>
<dbReference type="EMBL" id="QJKJ01013892">
    <property type="protein sequence ID" value="RDX65461.1"/>
    <property type="molecule type" value="Genomic_DNA"/>
</dbReference>
<dbReference type="Pfam" id="PF01535">
    <property type="entry name" value="PPR"/>
    <property type="match status" value="4"/>
</dbReference>
<evidence type="ECO:0000256" key="1">
    <source>
        <dbReference type="ARBA" id="ARBA00022737"/>
    </source>
</evidence>
<dbReference type="FunFam" id="1.25.40.10:FF:000184">
    <property type="entry name" value="Pentatricopeptide repeat-containing protein, chloroplastic"/>
    <property type="match status" value="1"/>
</dbReference>
<feature type="repeat" description="PPR" evidence="2">
    <location>
        <begin position="69"/>
        <end position="103"/>
    </location>
</feature>
<evidence type="ECO:0000313" key="3">
    <source>
        <dbReference type="EMBL" id="RDX65461.1"/>
    </source>
</evidence>
<proteinExistence type="predicted"/>
<dbReference type="GO" id="GO:0003723">
    <property type="term" value="F:RNA binding"/>
    <property type="evidence" value="ECO:0007669"/>
    <property type="project" value="InterPro"/>
</dbReference>
<feature type="repeat" description="PPR" evidence="2">
    <location>
        <begin position="170"/>
        <end position="200"/>
    </location>
</feature>
<dbReference type="PROSITE" id="PS51375">
    <property type="entry name" value="PPR"/>
    <property type="match status" value="4"/>
</dbReference>
<dbReference type="Gene3D" id="1.25.40.10">
    <property type="entry name" value="Tetratricopeptide repeat domain"/>
    <property type="match status" value="4"/>
</dbReference>
<keyword evidence="1" id="KW-0677">Repeat</keyword>
<dbReference type="FunFam" id="1.25.40.10:FF:000348">
    <property type="entry name" value="Pentatricopeptide repeat-containing protein chloroplastic"/>
    <property type="match status" value="1"/>
</dbReference>
<protein>
    <submittedName>
        <fullName evidence="3">Pentatricopeptide repeat-containing protein</fullName>
    </submittedName>
</protein>
<dbReference type="InterPro" id="IPR002885">
    <property type="entry name" value="PPR_rpt"/>
</dbReference>
<dbReference type="InterPro" id="IPR011990">
    <property type="entry name" value="TPR-like_helical_dom_sf"/>
</dbReference>